<dbReference type="CDD" id="cd17652">
    <property type="entry name" value="A_NRPS_CmdD_like"/>
    <property type="match status" value="1"/>
</dbReference>
<dbReference type="PANTHER" id="PTHR45527">
    <property type="entry name" value="NONRIBOSOMAL PEPTIDE SYNTHETASE"/>
    <property type="match status" value="1"/>
</dbReference>
<dbReference type="GO" id="GO:0005829">
    <property type="term" value="C:cytosol"/>
    <property type="evidence" value="ECO:0007669"/>
    <property type="project" value="TreeGrafter"/>
</dbReference>
<dbReference type="InterPro" id="IPR020806">
    <property type="entry name" value="PKS_PP-bd"/>
</dbReference>
<dbReference type="Gene3D" id="3.30.559.10">
    <property type="entry name" value="Chloramphenicol acetyltransferase-like domain"/>
    <property type="match status" value="2"/>
</dbReference>
<dbReference type="OrthoDB" id="9778383at2"/>
<evidence type="ECO:0000256" key="2">
    <source>
        <dbReference type="ARBA" id="ARBA00006432"/>
    </source>
</evidence>
<dbReference type="Pfam" id="PF00501">
    <property type="entry name" value="AMP-binding"/>
    <property type="match status" value="2"/>
</dbReference>
<evidence type="ECO:0000256" key="4">
    <source>
        <dbReference type="ARBA" id="ARBA00022553"/>
    </source>
</evidence>
<dbReference type="SUPFAM" id="SSF53474">
    <property type="entry name" value="alpha/beta-Hydrolases"/>
    <property type="match status" value="1"/>
</dbReference>
<reference evidence="7" key="2">
    <citation type="journal article" date="2011" name="Proc. Natl. Acad. Sci. U.S.A.">
        <title>Genomic insights into the physiology and ecology of the marine filamentous cyanobacterium Lyngbya majuscula.</title>
        <authorList>
            <person name="Jones A.C."/>
            <person name="Monroe E.A."/>
            <person name="Podell S."/>
            <person name="Hess W.R."/>
            <person name="Klages S."/>
            <person name="Esquenazi E."/>
            <person name="Niessen S."/>
            <person name="Hoover H."/>
            <person name="Rothmann M."/>
            <person name="Lasken R.S."/>
            <person name="Yates J.R.III."/>
            <person name="Reinhardt R."/>
            <person name="Kube M."/>
            <person name="Burkart M.D."/>
            <person name="Allen E.E."/>
            <person name="Dorrestein P.C."/>
            <person name="Gerwick W.H."/>
            <person name="Gerwick L."/>
        </authorList>
    </citation>
    <scope>NUCLEOTIDE SEQUENCE</scope>
    <source>
        <strain evidence="7">3L</strain>
    </source>
</reference>
<dbReference type="InterPro" id="IPR009081">
    <property type="entry name" value="PP-bd_ACP"/>
</dbReference>
<keyword evidence="3" id="KW-0596">Phosphopantetheine</keyword>
<keyword evidence="8" id="KW-1185">Reference proteome</keyword>
<dbReference type="Gene3D" id="3.40.50.980">
    <property type="match status" value="4"/>
</dbReference>
<dbReference type="NCBIfam" id="TIGR01733">
    <property type="entry name" value="AA-adenyl-dom"/>
    <property type="match status" value="2"/>
</dbReference>
<dbReference type="GO" id="GO:0008610">
    <property type="term" value="P:lipid biosynthetic process"/>
    <property type="evidence" value="ECO:0007669"/>
    <property type="project" value="UniProtKB-ARBA"/>
</dbReference>
<dbReference type="InterPro" id="IPR001031">
    <property type="entry name" value="Thioesterase"/>
</dbReference>
<dbReference type="FunFam" id="1.10.1200.10:FF:000016">
    <property type="entry name" value="Non-ribosomal peptide synthase"/>
    <property type="match status" value="1"/>
</dbReference>
<organism evidence="7 8">
    <name type="scientific">Moorena producens 3L</name>
    <dbReference type="NCBI Taxonomy" id="489825"/>
    <lineage>
        <taxon>Bacteria</taxon>
        <taxon>Bacillati</taxon>
        <taxon>Cyanobacteriota</taxon>
        <taxon>Cyanophyceae</taxon>
        <taxon>Coleofasciculales</taxon>
        <taxon>Coleofasciculaceae</taxon>
        <taxon>Moorena</taxon>
    </lineage>
</organism>
<dbReference type="SUPFAM" id="SSF47336">
    <property type="entry name" value="ACP-like"/>
    <property type="match status" value="2"/>
</dbReference>
<feature type="domain" description="Carrier" evidence="5">
    <location>
        <begin position="1017"/>
        <end position="1092"/>
    </location>
</feature>
<evidence type="ECO:0000313" key="7">
    <source>
        <dbReference type="EMBL" id="EGJ29559.1"/>
    </source>
</evidence>
<feature type="domain" description="Carrier" evidence="5">
    <location>
        <begin position="2067"/>
        <end position="2142"/>
    </location>
</feature>
<dbReference type="SUPFAM" id="SSF52777">
    <property type="entry name" value="CoA-dependent acyltransferases"/>
    <property type="match status" value="4"/>
</dbReference>
<evidence type="ECO:0000259" key="5">
    <source>
        <dbReference type="PROSITE" id="PS50075"/>
    </source>
</evidence>
<dbReference type="PROSITE" id="PS00455">
    <property type="entry name" value="AMP_BINDING"/>
    <property type="match status" value="2"/>
</dbReference>
<dbReference type="GO" id="GO:0031177">
    <property type="term" value="F:phosphopantetheine binding"/>
    <property type="evidence" value="ECO:0007669"/>
    <property type="project" value="InterPro"/>
</dbReference>
<dbReference type="CDD" id="cd19531">
    <property type="entry name" value="LCL_NRPS-like"/>
    <property type="match status" value="2"/>
</dbReference>
<dbReference type="InterPro" id="IPR036736">
    <property type="entry name" value="ACP-like_sf"/>
</dbReference>
<dbReference type="EMBL" id="HQ696495">
    <property type="protein sequence ID" value="AEE88222.1"/>
    <property type="molecule type" value="Genomic_DNA"/>
</dbReference>
<dbReference type="FunFam" id="3.30.559.30:FF:000001">
    <property type="entry name" value="Non-ribosomal peptide synthetase"/>
    <property type="match status" value="1"/>
</dbReference>
<dbReference type="GO" id="GO:0044550">
    <property type="term" value="P:secondary metabolite biosynthetic process"/>
    <property type="evidence" value="ECO:0007669"/>
    <property type="project" value="UniProtKB-ARBA"/>
</dbReference>
<proteinExistence type="inferred from homology"/>
<dbReference type="Gene3D" id="1.10.1200.10">
    <property type="entry name" value="ACP-like"/>
    <property type="match status" value="2"/>
</dbReference>
<dbReference type="InterPro" id="IPR010071">
    <property type="entry name" value="AA_adenyl_dom"/>
</dbReference>
<dbReference type="Proteomes" id="UP000003959">
    <property type="component" value="Unassembled WGS sequence"/>
</dbReference>
<dbReference type="PANTHER" id="PTHR45527:SF1">
    <property type="entry name" value="FATTY ACID SYNTHASE"/>
    <property type="match status" value="1"/>
</dbReference>
<dbReference type="InterPro" id="IPR000873">
    <property type="entry name" value="AMP-dep_synth/lig_dom"/>
</dbReference>
<sequence>MDKSSSDRFFPTDKQELLKLLLQKKGLRQGSAKTITRRTDAGPIPFSYFQEQLWLLAQLNPKVPFYNEPVTVHIRGQLDAIALEKSLKEIIRRHEALRTKFMIVSGQPLQIIAPPPDFKLTRIDLREFPKNKRETEARQQATLEAQKLFDLTASGLLMRAILIQLTDQEYRLFLTFHHIAIDGVSLYGIFLKELATLYQAFSSGQRSPLPELPLQYADFAVWQRQWMQGEVLSQQIDYWKQKLSGELPILQLPCDRPRPPVQSFRGAKQKLTLSKSLSEALKAFSQQEEVTLFMTLLTAFKTLLYRYTQQEDLMVGTASSGRHSPEIENLIGYFVNMLVLRTDCSGNPSFRQLLERVRKVLLEAYAHQDIPFQKLVETLHPVRDLSKNALFQVICTMEPPPPAFDLDWTVSLQDVDNATSKFDLFLNLEDRPEGIIGYFEYSTDLFDADRIHRMVAHFQTLLEGIVTNPNQSISELPLLTDKERHQLLVEWNNTQLDYPKDKCIHQLFEEQVEKTPDAVVVVFEGEELTYRELNCRANQLAHYLQSIGVGPEVLVGICVERSIEMVVGLLGIIKAGGAYVPLDPGYPIERISYMLKNSQASVLLTQKNLGAGLPENKVQIICLDAEWNLVSQETDLNPNCTADQENLAYVIYTSGSTGKPKGVAMKHLALSNLILWQRSNTTVSPKAKTLQFAPISFDVSFQEIFSTWCGGGTLVLISEELRRDPVALLHLLRAKQIERLFLPFVALQQLAETAQTLGLIPTSLVEVITAGEQLQITPAIAGFFSQLKDCSLHNQYGPSETHVVTAFTLTGSTENWSALPPIGRPIANTQIYILDQLAQPVPVGISGELYIGGVCLARGYLNRPDLTAERFIANPFSQEQGSGLYKTGDLARYLPDGNIEYLGRIDNQVKVRGFRIEVGEIEAILAQHPDLRQTAVIVREDPPGNKRLVAYVCPHEGQIPTSGQLRRFLSEKLPDYMVPGTFVTLEALPLTPSGKVDRKALPIPDASSLIRETSFVAPRDSVELQLAQIWSEILGVSPIGVHDNFIELGGHSLLATKIIGLVRDRFGVELPLNCLFECPTVAELAKEVLQEEGLTIVPPLQPISREQTIPLSFGQEQLWFINQLTPEEPVYNETLSIHLGGDINIPALEESLTELIRRHEILRTTYSVVNGQPCQEIHPPSAFTLPIVDLREWSETKRETEAVRIATKQLRQRFDLTRGPLLRATLIQLASDNYRLYFAIHHSVIDAESFVHIIQELEIIYTAFCQGLPSPLPALPIRYADFGVWQRQRLQGKVLSHQLAYWEKKLENLPQLQLPTDRPRTPQTTFTGSFLRHRLSFELIEKLKTLSRQESVTLFVTFATAIKVLLYRYSTQEDIVLGTIISQRNRPELEGIVGNFLNALVLRSDLSGNPSFCELLKRVRNVCLSAYSHQDVPFQKVVEALHPDYQVNQNPIFQVAFTMDPPLVTEDKLGWKAFYFEVDPEISKFDITFYLLEEESEGMVILTEYNTDLFDATTIKRMSGHLNTLLEGIVINPNQSIAELPLLTESERHQLLLEWNNTQAEYPKDKCIHQLFEEQVERTPDAVAVVFEDQKLTYHELNCQANQLAHYLENMRVRPEVLVGICVERSLEMLVGLLGILKAGGAYVPLDPNYPTERIAYMLEDSSVPVLLTQSKLRDRLPETQAQVVLLDADWNGINSKSQQNPVHQTIPNNLAYVMYTSGSTGKPKGVMVAHQGLCNLAFAHNRLFDVEQNSRILQFASFSFDVSIWEIVMSICSGARLFMGTTESLRPGAELIELLQKQAITHVTLSPSAFFTLTNQTLPTLENIIVGGEACPKELVEQWSVGRRFFNGYGPTESTVFATVAECTNINHKPPIGRPIANTVIYILDKHLQPVPIGVPGELHIGGVGLARGYLNRPELTEQKFIPNPFSNKPGSRLYKTGDLARYLPDGNIEFIGRIDHQVKIRGFRIELGEIEAVLAQHSKVREAVVIAREDIPGDKRLVAYLTTNDAKTTINDLRSFLKTKLPHYMIPAAFVFLEAMPLTPNGKVNRRGLPVPDASSLVPESSFVAPRDSVELQLAQIWSDILGVSPIGVRDNFFDLGGHSLLAVRLMADIEKEFGKNLSLAALFQGATLEQLAILLRQKTDTHSWSPLVAIQPLGNHPPLFCMPGSGGNVVYFHQLARHLGNDQPFYALQPPSLDGVSEPFGSVEEVAAYYLQAIQSLQPSGPYFLAGHSFGVMVAFEMAQQLQQLGETVALLALFDLPARLPSSAPKQLDWDDARWLTNIAHILEMLSGKNLEISYETLKPLTPLAQLNHLKQQMETVNLLPPNSGIERVRGIVQTIKADELAVMSYLPQAGYQGRITLFRTSEVYQDKLGMLGEVPTDPTWGWNQLSRQPVEVNVVPGNHTTMLSEPYVQVLAELLKL</sequence>
<dbReference type="InterPro" id="IPR023213">
    <property type="entry name" value="CAT-like_dom_sf"/>
</dbReference>
<evidence type="ECO:0000313" key="6">
    <source>
        <dbReference type="EMBL" id="AEE88222.1"/>
    </source>
</evidence>
<dbReference type="GO" id="GO:0043041">
    <property type="term" value="P:amino acid activation for nonribosomal peptide biosynthetic process"/>
    <property type="evidence" value="ECO:0007669"/>
    <property type="project" value="TreeGrafter"/>
</dbReference>
<comment type="cofactor">
    <cofactor evidence="1">
        <name>pantetheine 4'-phosphate</name>
        <dbReference type="ChEBI" id="CHEBI:47942"/>
    </cofactor>
</comment>
<dbReference type="CDD" id="cd17651">
    <property type="entry name" value="A_NRPS_VisG_like"/>
    <property type="match status" value="1"/>
</dbReference>
<gene>
    <name evidence="7" type="ORF">LYNGBM3L_63420</name>
</gene>
<dbReference type="EMBL" id="GL890969">
    <property type="protein sequence ID" value="EGJ29559.1"/>
    <property type="molecule type" value="Genomic_DNA"/>
</dbReference>
<dbReference type="PROSITE" id="PS00012">
    <property type="entry name" value="PHOSPHOPANTETHEINE"/>
    <property type="match status" value="1"/>
</dbReference>
<dbReference type="SMART" id="SM00824">
    <property type="entry name" value="PKS_TE"/>
    <property type="match status" value="1"/>
</dbReference>
<dbReference type="GO" id="GO:0003824">
    <property type="term" value="F:catalytic activity"/>
    <property type="evidence" value="ECO:0007669"/>
    <property type="project" value="InterPro"/>
</dbReference>
<dbReference type="InterPro" id="IPR001242">
    <property type="entry name" value="Condensation_dom"/>
</dbReference>
<dbReference type="Gene3D" id="3.30.559.30">
    <property type="entry name" value="Nonribosomal peptide synthetase, condensation domain"/>
    <property type="match status" value="2"/>
</dbReference>
<keyword evidence="4" id="KW-0597">Phosphoprotein</keyword>
<dbReference type="Gene3D" id="3.30.300.30">
    <property type="match status" value="2"/>
</dbReference>
<dbReference type="NCBIfam" id="NF003417">
    <property type="entry name" value="PRK04813.1"/>
    <property type="match status" value="2"/>
</dbReference>
<dbReference type="FunFam" id="3.40.50.12780:FF:000012">
    <property type="entry name" value="Non-ribosomal peptide synthetase"/>
    <property type="match status" value="2"/>
</dbReference>
<dbReference type="eggNOG" id="COG1020">
    <property type="taxonomic scope" value="Bacteria"/>
</dbReference>
<dbReference type="InterPro" id="IPR045851">
    <property type="entry name" value="AMP-bd_C_sf"/>
</dbReference>
<dbReference type="Gene3D" id="2.30.38.10">
    <property type="entry name" value="Luciferase, Domain 3"/>
    <property type="match status" value="2"/>
</dbReference>
<dbReference type="FunFam" id="2.30.38.10:FF:000001">
    <property type="entry name" value="Non-ribosomal peptide synthetase PvdI"/>
    <property type="match status" value="2"/>
</dbReference>
<dbReference type="SUPFAM" id="SSF56801">
    <property type="entry name" value="Acetyl-CoA synthetase-like"/>
    <property type="match status" value="2"/>
</dbReference>
<evidence type="ECO:0000313" key="8">
    <source>
        <dbReference type="Proteomes" id="UP000003959"/>
    </source>
</evidence>
<accession>F4Y148</accession>
<dbReference type="FunFam" id="3.30.300.30:FF:000010">
    <property type="entry name" value="Enterobactin synthetase component F"/>
    <property type="match status" value="2"/>
</dbReference>
<dbReference type="Gene3D" id="3.40.50.1820">
    <property type="entry name" value="alpha/beta hydrolase"/>
    <property type="match status" value="1"/>
</dbReference>
<evidence type="ECO:0000256" key="1">
    <source>
        <dbReference type="ARBA" id="ARBA00001957"/>
    </source>
</evidence>
<dbReference type="FunFam" id="3.40.50.980:FF:000001">
    <property type="entry name" value="Non-ribosomal peptide synthetase"/>
    <property type="match status" value="2"/>
</dbReference>
<dbReference type="Pfam" id="PF00975">
    <property type="entry name" value="Thioesterase"/>
    <property type="match status" value="1"/>
</dbReference>
<dbReference type="InterPro" id="IPR020845">
    <property type="entry name" value="AMP-binding_CS"/>
</dbReference>
<evidence type="ECO:0000256" key="3">
    <source>
        <dbReference type="ARBA" id="ARBA00022450"/>
    </source>
</evidence>
<dbReference type="HOGENOM" id="CLU_000022_11_0_3"/>
<dbReference type="SMART" id="SM00823">
    <property type="entry name" value="PKS_PP"/>
    <property type="match status" value="2"/>
</dbReference>
<dbReference type="RefSeq" id="WP_008189636.1">
    <property type="nucleotide sequence ID" value="NZ_GL890969.1"/>
</dbReference>
<dbReference type="FunFam" id="1.10.1200.10:FF:000005">
    <property type="entry name" value="Nonribosomal peptide synthetase 1"/>
    <property type="match status" value="1"/>
</dbReference>
<dbReference type="Pfam" id="PF13193">
    <property type="entry name" value="AMP-binding_C"/>
    <property type="match status" value="2"/>
</dbReference>
<dbReference type="InterPro" id="IPR020802">
    <property type="entry name" value="TesA-like"/>
</dbReference>
<dbReference type="GO" id="GO:0072330">
    <property type="term" value="P:monocarboxylic acid biosynthetic process"/>
    <property type="evidence" value="ECO:0007669"/>
    <property type="project" value="UniProtKB-ARBA"/>
</dbReference>
<dbReference type="PROSITE" id="PS50075">
    <property type="entry name" value="CARRIER"/>
    <property type="match status" value="2"/>
</dbReference>
<dbReference type="InterPro" id="IPR006162">
    <property type="entry name" value="Ppantetheine_attach_site"/>
</dbReference>
<comment type="similarity">
    <text evidence="2">Belongs to the ATP-dependent AMP-binding enzyme family.</text>
</comment>
<dbReference type="Pfam" id="PF00668">
    <property type="entry name" value="Condensation"/>
    <property type="match status" value="2"/>
</dbReference>
<protein>
    <submittedName>
        <fullName evidence="7">Amino acid adenylation domain protein</fullName>
    </submittedName>
    <submittedName>
        <fullName evidence="6">Putative nonribosomal peptide synthetase</fullName>
    </submittedName>
</protein>
<reference evidence="6 8" key="1">
    <citation type="journal article" date="2011" name="Proc. Natl. Acad. Sci. U.S.A.">
        <title>Genomic insights into the physiology and ecology of the marine filamentous cyanobacterium Lyngbya majuscula.</title>
        <authorList>
            <person name="Jones A.C."/>
            <person name="Monroe E.A."/>
            <person name="Podell S."/>
            <person name="Hess W.R."/>
            <person name="Klages S."/>
            <person name="Esquenazi E."/>
            <person name="Niessen S."/>
            <person name="Hoover H."/>
            <person name="Rothmann M."/>
            <person name="Lasken R.S."/>
            <person name="Yates J.R.III."/>
            <person name="Reinhardt R."/>
            <person name="Kube M."/>
            <person name="Burkart M.D."/>
            <person name="Allen E.E."/>
            <person name="Dorrestein P.C."/>
            <person name="Gerwick W.H."/>
            <person name="Gerwick L."/>
        </authorList>
    </citation>
    <scope>NUCLEOTIDE SEQUENCE [LARGE SCALE GENOMIC DNA]</scope>
    <source>
        <strain evidence="6 8">3L</strain>
    </source>
</reference>
<name>F4Y148_9CYAN</name>
<dbReference type="Pfam" id="PF00550">
    <property type="entry name" value="PP-binding"/>
    <property type="match status" value="2"/>
</dbReference>
<dbReference type="InterPro" id="IPR025110">
    <property type="entry name" value="AMP-bd_C"/>
</dbReference>
<dbReference type="InterPro" id="IPR029058">
    <property type="entry name" value="AB_hydrolase_fold"/>
</dbReference>